<dbReference type="EMBL" id="JAZHXJ010000582">
    <property type="protein sequence ID" value="KAL1856893.1"/>
    <property type="molecule type" value="Genomic_DNA"/>
</dbReference>
<accession>A0ABR3W9Q2</accession>
<protein>
    <recommendedName>
        <fullName evidence="4">F-box domain-containing protein</fullName>
    </recommendedName>
</protein>
<organism evidence="2 3">
    <name type="scientific">Phialemonium thermophilum</name>
    <dbReference type="NCBI Taxonomy" id="223376"/>
    <lineage>
        <taxon>Eukaryota</taxon>
        <taxon>Fungi</taxon>
        <taxon>Dikarya</taxon>
        <taxon>Ascomycota</taxon>
        <taxon>Pezizomycotina</taxon>
        <taxon>Sordariomycetes</taxon>
        <taxon>Sordariomycetidae</taxon>
        <taxon>Cephalothecales</taxon>
        <taxon>Cephalothecaceae</taxon>
        <taxon>Phialemonium</taxon>
    </lineage>
</organism>
<proteinExistence type="predicted"/>
<evidence type="ECO:0008006" key="4">
    <source>
        <dbReference type="Google" id="ProtNLM"/>
    </source>
</evidence>
<dbReference type="Proteomes" id="UP001586593">
    <property type="component" value="Unassembled WGS sequence"/>
</dbReference>
<name>A0ABR3W9Q2_9PEZI</name>
<comment type="caution">
    <text evidence="2">The sequence shown here is derived from an EMBL/GenBank/DDBJ whole genome shotgun (WGS) entry which is preliminary data.</text>
</comment>
<evidence type="ECO:0000313" key="2">
    <source>
        <dbReference type="EMBL" id="KAL1856893.1"/>
    </source>
</evidence>
<keyword evidence="3" id="KW-1185">Reference proteome</keyword>
<gene>
    <name evidence="2" type="ORF">VTK73DRAFT_8207</name>
</gene>
<reference evidence="2 3" key="1">
    <citation type="journal article" date="2024" name="Commun. Biol.">
        <title>Comparative genomic analysis of thermophilic fungi reveals convergent evolutionary adaptations and gene losses.</title>
        <authorList>
            <person name="Steindorff A.S."/>
            <person name="Aguilar-Pontes M.V."/>
            <person name="Robinson A.J."/>
            <person name="Andreopoulos B."/>
            <person name="LaButti K."/>
            <person name="Kuo A."/>
            <person name="Mondo S."/>
            <person name="Riley R."/>
            <person name="Otillar R."/>
            <person name="Haridas S."/>
            <person name="Lipzen A."/>
            <person name="Grimwood J."/>
            <person name="Schmutz J."/>
            <person name="Clum A."/>
            <person name="Reid I.D."/>
            <person name="Moisan M.C."/>
            <person name="Butler G."/>
            <person name="Nguyen T.T.M."/>
            <person name="Dewar K."/>
            <person name="Conant G."/>
            <person name="Drula E."/>
            <person name="Henrissat B."/>
            <person name="Hansel C."/>
            <person name="Singer S."/>
            <person name="Hutchinson M.I."/>
            <person name="de Vries R.P."/>
            <person name="Natvig D.O."/>
            <person name="Powell A.J."/>
            <person name="Tsang A."/>
            <person name="Grigoriev I.V."/>
        </authorList>
    </citation>
    <scope>NUCLEOTIDE SEQUENCE [LARGE SCALE GENOMIC DNA]</scope>
    <source>
        <strain evidence="2 3">ATCC 24622</strain>
    </source>
</reference>
<evidence type="ECO:0000313" key="3">
    <source>
        <dbReference type="Proteomes" id="UP001586593"/>
    </source>
</evidence>
<sequence>MMPWPASEPWRGCRSKATSGQPWDPCSRARRDGTTGATHGSFGRAWVGPLKLRQLASRHREPLDRLAQNSGEESSGFLALPDDLLPTVLASLGSWSAAFRVGIL</sequence>
<evidence type="ECO:0000256" key="1">
    <source>
        <dbReference type="SAM" id="MobiDB-lite"/>
    </source>
</evidence>
<feature type="region of interest" description="Disordered" evidence="1">
    <location>
        <begin position="1"/>
        <end position="40"/>
    </location>
</feature>